<evidence type="ECO:0000313" key="2">
    <source>
        <dbReference type="Proteomes" id="UP000616724"/>
    </source>
</evidence>
<dbReference type="AlphaFoldDB" id="A0A8J3W7E2"/>
<gene>
    <name evidence="1" type="ORF">Plo01_41750</name>
</gene>
<dbReference type="PANTHER" id="PTHR14136:SF17">
    <property type="entry name" value="BTB_POZ DOMAIN-CONTAINING PROTEIN KCTD9"/>
    <property type="match status" value="1"/>
</dbReference>
<dbReference type="EMBL" id="BOOH01000034">
    <property type="protein sequence ID" value="GIH77746.1"/>
    <property type="molecule type" value="Genomic_DNA"/>
</dbReference>
<proteinExistence type="predicted"/>
<dbReference type="InterPro" id="IPR051082">
    <property type="entry name" value="Pentapeptide-BTB/POZ_domain"/>
</dbReference>
<name>A0A8J3W7E2_9ACTN</name>
<organism evidence="1 2">
    <name type="scientific">Planobispora longispora</name>
    <dbReference type="NCBI Taxonomy" id="28887"/>
    <lineage>
        <taxon>Bacteria</taxon>
        <taxon>Bacillati</taxon>
        <taxon>Actinomycetota</taxon>
        <taxon>Actinomycetes</taxon>
        <taxon>Streptosporangiales</taxon>
        <taxon>Streptosporangiaceae</taxon>
        <taxon>Planobispora</taxon>
    </lineage>
</organism>
<dbReference type="Pfam" id="PF00805">
    <property type="entry name" value="Pentapeptide"/>
    <property type="match status" value="1"/>
</dbReference>
<evidence type="ECO:0000313" key="1">
    <source>
        <dbReference type="EMBL" id="GIH77746.1"/>
    </source>
</evidence>
<dbReference type="SUPFAM" id="SSF141571">
    <property type="entry name" value="Pentapeptide repeat-like"/>
    <property type="match status" value="1"/>
</dbReference>
<accession>A0A8J3W7E2</accession>
<dbReference type="RefSeq" id="WP_203892304.1">
    <property type="nucleotide sequence ID" value="NZ_BOOH01000034.1"/>
</dbReference>
<dbReference type="Gene3D" id="2.160.20.80">
    <property type="entry name" value="E3 ubiquitin-protein ligase SopA"/>
    <property type="match status" value="1"/>
</dbReference>
<protein>
    <recommendedName>
        <fullName evidence="3">Pentapeptide repeat-containing protein</fullName>
    </recommendedName>
</protein>
<reference evidence="1 2" key="1">
    <citation type="submission" date="2021-01" db="EMBL/GenBank/DDBJ databases">
        <title>Whole genome shotgun sequence of Planobispora longispora NBRC 13918.</title>
        <authorList>
            <person name="Komaki H."/>
            <person name="Tamura T."/>
        </authorList>
    </citation>
    <scope>NUCLEOTIDE SEQUENCE [LARGE SCALE GENOMIC DNA]</scope>
    <source>
        <strain evidence="1 2">NBRC 13918</strain>
    </source>
</reference>
<dbReference type="InterPro" id="IPR001646">
    <property type="entry name" value="5peptide_repeat"/>
</dbReference>
<comment type="caution">
    <text evidence="1">The sequence shown here is derived from an EMBL/GenBank/DDBJ whole genome shotgun (WGS) entry which is preliminary data.</text>
</comment>
<dbReference type="Proteomes" id="UP000616724">
    <property type="component" value="Unassembled WGS sequence"/>
</dbReference>
<keyword evidence="2" id="KW-1185">Reference proteome</keyword>
<sequence>MAERKYGVPAPETRTTIRSEDWGCDDLSDRAFERVAFVDVDMTEATSRGATFTECTFRDVRFNASVHSESAFLNCTFTRCTFFDAAFTGCKLVGSMFDDCTFDLLKVDGGDWSFVGLPGAVLRGASFTGARMREADLTGARCEGATLREVDLSGAWLHRADLSRCDLRGSDLSSLDPLTTAIKDAVIDLRQAVTIATALGLQVRSE</sequence>
<dbReference type="PANTHER" id="PTHR14136">
    <property type="entry name" value="BTB_POZ DOMAIN-CONTAINING PROTEIN KCTD9"/>
    <property type="match status" value="1"/>
</dbReference>
<evidence type="ECO:0008006" key="3">
    <source>
        <dbReference type="Google" id="ProtNLM"/>
    </source>
</evidence>